<dbReference type="Proteomes" id="UP000789396">
    <property type="component" value="Unassembled WGS sequence"/>
</dbReference>
<reference evidence="1" key="1">
    <citation type="submission" date="2021-06" db="EMBL/GenBank/DDBJ databases">
        <authorList>
            <person name="Kallberg Y."/>
            <person name="Tangrot J."/>
            <person name="Rosling A."/>
        </authorList>
    </citation>
    <scope>NUCLEOTIDE SEQUENCE</scope>
    <source>
        <strain evidence="1">IN212</strain>
    </source>
</reference>
<accession>A0A9N9HTA0</accession>
<sequence>TKISRSNRSVFVRDISQLSILPEHGFIENALQEQNPVYIRLYVTEIDSDVEKKTKSDNKSLKRKAMLLESEGWETVQSIVQQLGQKLKSTTSNLQNTCKKLSQTQAKILTLQELLENESNSSSDEEIYSNSDNESEEMTKTLKELIQHLITKGKLGSSIFINFKIRVNKLSIKIIVTCYCCQTKSFYGNEISGVNFSDIIAAAGLAGGVNHEEWSTMLCLYRIIRQSGKSQYFQNQKKFFNEIKNTAEASANNALHMAYFYIKSVYAAVARLQNSDIESPTDNDLYLMQIKICTDYLSDKHQNCWPEICWKVKNPEIQLVNPNLIKYTQNQVNDFKEFLKKNTKLLPKQSLITTIRTSMNESFNRVKLNYADKKYELIKIGIPAAAIFATSNQSLDIQEKIFSEVAVGIIKVLWATPEKFIESSKFRRFLHNVFQTRQIKEEFPSAPLLLLTATCSYQEASELATILNRTDLK</sequence>
<dbReference type="AlphaFoldDB" id="A0A9N9HTA0"/>
<feature type="non-terminal residue" evidence="1">
    <location>
        <position position="1"/>
    </location>
</feature>
<comment type="caution">
    <text evidence="1">The sequence shown here is derived from an EMBL/GenBank/DDBJ whole genome shotgun (WGS) entry which is preliminary data.</text>
</comment>
<proteinExistence type="predicted"/>
<dbReference type="EMBL" id="CAJVPZ010021097">
    <property type="protein sequence ID" value="CAG8704650.1"/>
    <property type="molecule type" value="Genomic_DNA"/>
</dbReference>
<dbReference type="OrthoDB" id="2420210at2759"/>
<feature type="non-terminal residue" evidence="1">
    <location>
        <position position="473"/>
    </location>
</feature>
<gene>
    <name evidence="1" type="ORF">RFULGI_LOCUS10559</name>
</gene>
<keyword evidence="2" id="KW-1185">Reference proteome</keyword>
<organism evidence="1 2">
    <name type="scientific">Racocetra fulgida</name>
    <dbReference type="NCBI Taxonomy" id="60492"/>
    <lineage>
        <taxon>Eukaryota</taxon>
        <taxon>Fungi</taxon>
        <taxon>Fungi incertae sedis</taxon>
        <taxon>Mucoromycota</taxon>
        <taxon>Glomeromycotina</taxon>
        <taxon>Glomeromycetes</taxon>
        <taxon>Diversisporales</taxon>
        <taxon>Gigasporaceae</taxon>
        <taxon>Racocetra</taxon>
    </lineage>
</organism>
<name>A0A9N9HTA0_9GLOM</name>
<evidence type="ECO:0000313" key="2">
    <source>
        <dbReference type="Proteomes" id="UP000789396"/>
    </source>
</evidence>
<protein>
    <submittedName>
        <fullName evidence="1">13323_t:CDS:1</fullName>
    </submittedName>
</protein>
<evidence type="ECO:0000313" key="1">
    <source>
        <dbReference type="EMBL" id="CAG8704650.1"/>
    </source>
</evidence>